<evidence type="ECO:0000313" key="4">
    <source>
        <dbReference type="EMBL" id="RHY39879.1"/>
    </source>
</evidence>
<dbReference type="Pfam" id="PF10152">
    <property type="entry name" value="CCDC53"/>
    <property type="match status" value="3"/>
</dbReference>
<organism evidence="4 5">
    <name type="scientific">Aphanomyces astaci</name>
    <name type="common">Crayfish plague agent</name>
    <dbReference type="NCBI Taxonomy" id="112090"/>
    <lineage>
        <taxon>Eukaryota</taxon>
        <taxon>Sar</taxon>
        <taxon>Stramenopiles</taxon>
        <taxon>Oomycota</taxon>
        <taxon>Saprolegniomycetes</taxon>
        <taxon>Saprolegniales</taxon>
        <taxon>Verrucalvaceae</taxon>
        <taxon>Aphanomyces</taxon>
    </lineage>
</organism>
<feature type="region of interest" description="Disordered" evidence="2">
    <location>
        <begin position="192"/>
        <end position="214"/>
    </location>
</feature>
<proteinExistence type="predicted"/>
<evidence type="ECO:0000259" key="3">
    <source>
        <dbReference type="PROSITE" id="PS51194"/>
    </source>
</evidence>
<reference evidence="4 5" key="1">
    <citation type="submission" date="2018-08" db="EMBL/GenBank/DDBJ databases">
        <title>Aphanomyces genome sequencing and annotation.</title>
        <authorList>
            <person name="Minardi D."/>
            <person name="Oidtmann B."/>
            <person name="Van Der Giezen M."/>
            <person name="Studholme D.J."/>
        </authorList>
    </citation>
    <scope>NUCLEOTIDE SEQUENCE [LARGE SCALE GENOMIC DNA]</scope>
    <source>
        <strain evidence="4 5">D2</strain>
    </source>
</reference>
<dbReference type="Proteomes" id="UP000266643">
    <property type="component" value="Unassembled WGS sequence"/>
</dbReference>
<evidence type="ECO:0000256" key="1">
    <source>
        <dbReference type="ARBA" id="ARBA00022801"/>
    </source>
</evidence>
<dbReference type="Gene3D" id="3.40.50.300">
    <property type="entry name" value="P-loop containing nucleotide triphosphate hydrolases"/>
    <property type="match status" value="2"/>
</dbReference>
<keyword evidence="1" id="KW-0378">Hydrolase</keyword>
<dbReference type="PANTHER" id="PTHR36498:SF1">
    <property type="entry name" value="TATA-BINDING PROTEIN-ASSOCIATED FACTOR 172"/>
    <property type="match status" value="1"/>
</dbReference>
<name>A0A397CC14_APHAT</name>
<dbReference type="InterPro" id="IPR027417">
    <property type="entry name" value="P-loop_NTPase"/>
</dbReference>
<dbReference type="InterPro" id="IPR000330">
    <property type="entry name" value="SNF2_N"/>
</dbReference>
<feature type="domain" description="Helicase C-terminal" evidence="3">
    <location>
        <begin position="295"/>
        <end position="440"/>
    </location>
</feature>
<dbReference type="PANTHER" id="PTHR36498">
    <property type="entry name" value="TATA-BINDING PROTEIN-ASSOCIATED FACTOR 172"/>
    <property type="match status" value="1"/>
</dbReference>
<accession>A0A397CC14</accession>
<evidence type="ECO:0000256" key="2">
    <source>
        <dbReference type="SAM" id="MobiDB-lite"/>
    </source>
</evidence>
<dbReference type="VEuPathDB" id="FungiDB:H257_08110"/>
<dbReference type="AlphaFoldDB" id="A0A397CC14"/>
<dbReference type="Pfam" id="PF00176">
    <property type="entry name" value="SNF2-rel_dom"/>
    <property type="match status" value="1"/>
</dbReference>
<dbReference type="SMART" id="SM00490">
    <property type="entry name" value="HELICc"/>
    <property type="match status" value="1"/>
</dbReference>
<sequence length="440" mass="47520">MVDKLQRKLSRMEAKAVAVTEEQAQVIASLQQQVATSSQSPVNKIKEMPEVAKYFKLLSMGLPPDQVKMKMQLAGVDPNLLDTPDAPSAKLADDQGAGAAISPTAPAPAPEVPPEYVKYFKLLKMGMPLEQVKLKASADGFDPSKLDNPPPPLASAPTPEDPPEIAKYKKLLKMGMPLAQVQLKMQAEGLNPALLDGGNTTPSNSNSNSNGGPAAKLDLNQLLKKTSSMKKAGALAITNLHAKIAPFVLRRTKDAVLSDLPPKSIQDIPCSLTPMQTQLYMAADSLDTAMATWRQRQQICMHPKLVDDHLYAHETSGKMIALVELMGLIHGDNGDDNLGEHRSLVSAIVDEFNQELSIHTLVLTTSIGGLGLNLVTADTVVFVEHSWNPFVDLQAMDRVHRVGQVKPVTVYRLLAENTIEDQVLTAQRFKIATADAVVGA</sequence>
<dbReference type="InterPro" id="IPR019309">
    <property type="entry name" value="WASHC3"/>
</dbReference>
<protein>
    <recommendedName>
        <fullName evidence="3">Helicase C-terminal domain-containing protein</fullName>
    </recommendedName>
</protein>
<dbReference type="GO" id="GO:0003677">
    <property type="term" value="F:DNA binding"/>
    <property type="evidence" value="ECO:0007669"/>
    <property type="project" value="InterPro"/>
</dbReference>
<dbReference type="Pfam" id="PF00271">
    <property type="entry name" value="Helicase_C"/>
    <property type="match status" value="1"/>
</dbReference>
<dbReference type="GO" id="GO:0005524">
    <property type="term" value="F:ATP binding"/>
    <property type="evidence" value="ECO:0007669"/>
    <property type="project" value="InterPro"/>
</dbReference>
<gene>
    <name evidence="4" type="ORF">DYB30_006284</name>
</gene>
<dbReference type="CDD" id="cd18793">
    <property type="entry name" value="SF2_C_SNF"/>
    <property type="match status" value="1"/>
</dbReference>
<dbReference type="GO" id="GO:0071203">
    <property type="term" value="C:WASH complex"/>
    <property type="evidence" value="ECO:0007669"/>
    <property type="project" value="InterPro"/>
</dbReference>
<dbReference type="PROSITE" id="PS51194">
    <property type="entry name" value="HELICASE_CTER"/>
    <property type="match status" value="1"/>
</dbReference>
<dbReference type="GO" id="GO:0017025">
    <property type="term" value="F:TBP-class protein binding"/>
    <property type="evidence" value="ECO:0007669"/>
    <property type="project" value="InterPro"/>
</dbReference>
<comment type="caution">
    <text evidence="4">The sequence shown here is derived from an EMBL/GenBank/DDBJ whole genome shotgun (WGS) entry which is preliminary data.</text>
</comment>
<dbReference type="InterPro" id="IPR001650">
    <property type="entry name" value="Helicase_C-like"/>
</dbReference>
<feature type="region of interest" description="Disordered" evidence="2">
    <location>
        <begin position="85"/>
        <end position="110"/>
    </location>
</feature>
<evidence type="ECO:0000313" key="5">
    <source>
        <dbReference type="Proteomes" id="UP000266643"/>
    </source>
</evidence>
<feature type="compositionally biased region" description="Low complexity" evidence="2">
    <location>
        <begin position="197"/>
        <end position="213"/>
    </location>
</feature>
<dbReference type="InterPro" id="IPR044972">
    <property type="entry name" value="Mot1"/>
</dbReference>
<dbReference type="InterPro" id="IPR049730">
    <property type="entry name" value="SNF2/RAD54-like_C"/>
</dbReference>
<feature type="region of interest" description="Disordered" evidence="2">
    <location>
        <begin position="140"/>
        <end position="162"/>
    </location>
</feature>
<dbReference type="EMBL" id="QUTD01011477">
    <property type="protein sequence ID" value="RHY39879.1"/>
    <property type="molecule type" value="Genomic_DNA"/>
</dbReference>
<dbReference type="GO" id="GO:0016887">
    <property type="term" value="F:ATP hydrolysis activity"/>
    <property type="evidence" value="ECO:0007669"/>
    <property type="project" value="InterPro"/>
</dbReference>
<dbReference type="SUPFAM" id="SSF52540">
    <property type="entry name" value="P-loop containing nucleoside triphosphate hydrolases"/>
    <property type="match status" value="1"/>
</dbReference>